<dbReference type="InterPro" id="IPR009030">
    <property type="entry name" value="Growth_fac_rcpt_cys_sf"/>
</dbReference>
<feature type="compositionally biased region" description="Low complexity" evidence="19">
    <location>
        <begin position="466"/>
        <end position="477"/>
    </location>
</feature>
<dbReference type="Pfam" id="PF00059">
    <property type="entry name" value="Lectin_C"/>
    <property type="match status" value="1"/>
</dbReference>
<dbReference type="PROSITE" id="PS50041">
    <property type="entry name" value="C_TYPE_LECTIN_2"/>
    <property type="match status" value="1"/>
</dbReference>
<dbReference type="SUPFAM" id="SSF57196">
    <property type="entry name" value="EGF/Laminin"/>
    <property type="match status" value="1"/>
</dbReference>
<protein>
    <recommendedName>
        <fullName evidence="3">Thrombomodulin</fullName>
    </recommendedName>
</protein>
<dbReference type="InterPro" id="IPR049883">
    <property type="entry name" value="NOTCH1_EGF-like"/>
</dbReference>
<keyword evidence="10" id="KW-0677">Repeat</keyword>
<evidence type="ECO:0000256" key="9">
    <source>
        <dbReference type="ARBA" id="ARBA00022734"/>
    </source>
</evidence>
<keyword evidence="15" id="KW-0325">Glycoprotein</keyword>
<dbReference type="PROSITE" id="PS01186">
    <property type="entry name" value="EGF_2"/>
    <property type="match status" value="2"/>
</dbReference>
<dbReference type="GO" id="GO:0030246">
    <property type="term" value="F:carbohydrate binding"/>
    <property type="evidence" value="ECO:0007669"/>
    <property type="project" value="UniProtKB-KW"/>
</dbReference>
<comment type="caution">
    <text evidence="18">Lacks conserved residue(s) required for the propagation of feature annotation.</text>
</comment>
<dbReference type="CDD" id="cd00054">
    <property type="entry name" value="EGF_CA"/>
    <property type="match status" value="2"/>
</dbReference>
<feature type="chain" id="PRO_5027976341" description="Thrombomodulin" evidence="21">
    <location>
        <begin position="21"/>
        <end position="546"/>
    </location>
</feature>
<dbReference type="SUPFAM" id="SSF57184">
    <property type="entry name" value="Growth factor receptor domain"/>
    <property type="match status" value="1"/>
</dbReference>
<keyword evidence="24" id="KW-1185">Reference proteome</keyword>
<dbReference type="Pfam" id="PF09064">
    <property type="entry name" value="EGF_Tme5"/>
    <property type="match status" value="1"/>
</dbReference>
<evidence type="ECO:0000313" key="25">
    <source>
        <dbReference type="RefSeq" id="XP_028253103.1"/>
    </source>
</evidence>
<keyword evidence="8 21" id="KW-0732">Signal</keyword>
<dbReference type="Gene3D" id="3.10.100.10">
    <property type="entry name" value="Mannose-Binding Protein A, subunit A"/>
    <property type="match status" value="1"/>
</dbReference>
<feature type="domain" description="EGF-like" evidence="22">
    <location>
        <begin position="298"/>
        <end position="338"/>
    </location>
</feature>
<sequence length="546" mass="60095">MNNVTVLFVVLIFLVGRAGGIKPNRGYCYGTQCFTVFREPLNFSAAQKQCKGQHGQLMTVRSTVSHDVLSILLENFAGEFWIGLHLPTGCPDPADKLRGFKWVNADSESDFTNWSPNFDSSCSSHRCVSVSQKDEYKWTQEPCEERVSGFLCEYKFDDACKSLPVAPGEFVNYTTPIGFFGGEDMLSLPPGSTAVRMPSETKFICFSEQWLQAPWDCAVNKGGCEYKCADDYSDTPSCYCPPGQTINPTNNVTCGVEAADDPCLTLHCEHACHRYKNSYACTCDHGFQLAEDGRSCVDFNDCTDQRQCPGENFRCVNTVGGFQCVCKDGYRMSGDLCVDEDECESAPCEHECKNTPGSYQCTCYDGFKPDPESPDRCILYCGFEECPAECDPNNKFECYCPKGYVSEERDGGDTFCLDIDECDFGYCEQTCRNTFGSYVCSCFPGFTLVSEYKCVKSEDTGDSGQSTTPKTPSASPTVPHPGPTRQPSGVTTGGLVGIIVCTVFFVVLVVFLIHYLLLRKGKMESSDALKAAESEAHGLQQVNGDG</sequence>
<organism evidence="24 25">
    <name type="scientific">Parambassis ranga</name>
    <name type="common">Indian glassy fish</name>
    <dbReference type="NCBI Taxonomy" id="210632"/>
    <lineage>
        <taxon>Eukaryota</taxon>
        <taxon>Metazoa</taxon>
        <taxon>Chordata</taxon>
        <taxon>Craniata</taxon>
        <taxon>Vertebrata</taxon>
        <taxon>Euteleostomi</taxon>
        <taxon>Actinopterygii</taxon>
        <taxon>Neopterygii</taxon>
        <taxon>Teleostei</taxon>
        <taxon>Neoteleostei</taxon>
        <taxon>Acanthomorphata</taxon>
        <taxon>Ovalentaria</taxon>
        <taxon>Ambassidae</taxon>
        <taxon>Parambassis</taxon>
    </lineage>
</organism>
<dbReference type="InterPro" id="IPR001304">
    <property type="entry name" value="C-type_lectin-like"/>
</dbReference>
<dbReference type="Proteomes" id="UP000515145">
    <property type="component" value="Chromosome 24"/>
</dbReference>
<dbReference type="SUPFAM" id="SSF56436">
    <property type="entry name" value="C-type lectin-like"/>
    <property type="match status" value="1"/>
</dbReference>
<evidence type="ECO:0000256" key="19">
    <source>
        <dbReference type="SAM" id="MobiDB-lite"/>
    </source>
</evidence>
<dbReference type="InterPro" id="IPR015149">
    <property type="entry name" value="Tme5_EGF-like"/>
</dbReference>
<dbReference type="GO" id="GO:0016020">
    <property type="term" value="C:membrane"/>
    <property type="evidence" value="ECO:0007669"/>
    <property type="project" value="UniProtKB-SubCell"/>
</dbReference>
<keyword evidence="11" id="KW-0654">Proteoglycan</keyword>
<dbReference type="InterPro" id="IPR051505">
    <property type="entry name" value="C-type_lectin_domain"/>
</dbReference>
<dbReference type="GO" id="GO:0004888">
    <property type="term" value="F:transmembrane signaling receptor activity"/>
    <property type="evidence" value="ECO:0007669"/>
    <property type="project" value="InterPro"/>
</dbReference>
<accession>A0A6P7HGK3</accession>
<evidence type="ECO:0000256" key="7">
    <source>
        <dbReference type="ARBA" id="ARBA00022692"/>
    </source>
</evidence>
<evidence type="ECO:0000256" key="18">
    <source>
        <dbReference type="PROSITE-ProRule" id="PRU00076"/>
    </source>
</evidence>
<dbReference type="SMART" id="SM00034">
    <property type="entry name" value="CLECT"/>
    <property type="match status" value="1"/>
</dbReference>
<evidence type="ECO:0000259" key="22">
    <source>
        <dbReference type="PROSITE" id="PS50026"/>
    </source>
</evidence>
<keyword evidence="7 20" id="KW-0812">Transmembrane</keyword>
<evidence type="ECO:0000256" key="5">
    <source>
        <dbReference type="ARBA" id="ARBA00022536"/>
    </source>
</evidence>
<evidence type="ECO:0000259" key="23">
    <source>
        <dbReference type="PROSITE" id="PS50041"/>
    </source>
</evidence>
<dbReference type="PIRSF" id="PIRSF001775">
    <property type="entry name" value="CD93/CD141"/>
    <property type="match status" value="1"/>
</dbReference>
<dbReference type="InterPro" id="IPR018097">
    <property type="entry name" value="EGF_Ca-bd_CS"/>
</dbReference>
<comment type="subcellular location">
    <subcellularLocation>
        <location evidence="1">Membrane</location>
        <topology evidence="1">Single-pass type I membrane protein</topology>
    </subcellularLocation>
    <subcellularLocation>
        <location evidence="2">Secreted</location>
    </subcellularLocation>
</comment>
<dbReference type="CTD" id="7056"/>
<evidence type="ECO:0000256" key="16">
    <source>
        <dbReference type="ARBA" id="ARBA00045242"/>
    </source>
</evidence>
<evidence type="ECO:0000256" key="15">
    <source>
        <dbReference type="ARBA" id="ARBA00023180"/>
    </source>
</evidence>
<evidence type="ECO:0000256" key="1">
    <source>
        <dbReference type="ARBA" id="ARBA00004479"/>
    </source>
</evidence>
<dbReference type="PROSITE" id="PS00010">
    <property type="entry name" value="ASX_HYDROXYL"/>
    <property type="match status" value="3"/>
</dbReference>
<keyword evidence="6" id="KW-0597">Phosphoprotein</keyword>
<evidence type="ECO:0000256" key="3">
    <source>
        <dbReference type="ARBA" id="ARBA00019822"/>
    </source>
</evidence>
<dbReference type="PANTHER" id="PTHR14789">
    <property type="entry name" value="CHONDROLECTIN VARIANT CHODLFDELTAE"/>
    <property type="match status" value="1"/>
</dbReference>
<evidence type="ECO:0000256" key="12">
    <source>
        <dbReference type="ARBA" id="ARBA00022989"/>
    </source>
</evidence>
<keyword evidence="5 18" id="KW-0245">EGF-like domain</keyword>
<evidence type="ECO:0000256" key="17">
    <source>
        <dbReference type="ARBA" id="ARBA00046453"/>
    </source>
</evidence>
<dbReference type="GeneID" id="114428680"/>
<evidence type="ECO:0000256" key="8">
    <source>
        <dbReference type="ARBA" id="ARBA00022729"/>
    </source>
</evidence>
<dbReference type="PRINTS" id="PR00907">
    <property type="entry name" value="THRMBOMODULN"/>
</dbReference>
<dbReference type="InterPro" id="IPR016187">
    <property type="entry name" value="CTDL_fold"/>
</dbReference>
<evidence type="ECO:0000256" key="2">
    <source>
        <dbReference type="ARBA" id="ARBA00004613"/>
    </source>
</evidence>
<dbReference type="OrthoDB" id="4062651at2759"/>
<dbReference type="SMART" id="SM00181">
    <property type="entry name" value="EGF"/>
    <property type="match status" value="6"/>
</dbReference>
<comment type="subunit">
    <text evidence="17">Interacts with ITGAL, ITGAM and ITGB2. Interacts with thrombin/F2; this interaction switches the specificity of thrombin from a procoagulant to an anticoagulant and antifibrinolytic protease. Interacts with ANGP1 and ANGP2; these interactions significantly inhibit the generation of activated PC and TAFIa/CPB2 by the thrombin/thrombomodulin complex. Interacts with PF4; this interaction enhances generation of activated protein C. Interacts with HMGB1; this interaction inhibits HMGB1 inflammatory activity.</text>
</comment>
<dbReference type="InterPro" id="IPR000152">
    <property type="entry name" value="EGF-type_Asp/Asn_hydroxyl_site"/>
</dbReference>
<dbReference type="InterPro" id="IPR016186">
    <property type="entry name" value="C-type_lectin-like/link_sf"/>
</dbReference>
<dbReference type="PROSITE" id="PS50026">
    <property type="entry name" value="EGF_3"/>
    <property type="match status" value="3"/>
</dbReference>
<dbReference type="GO" id="GO:0005576">
    <property type="term" value="C:extracellular region"/>
    <property type="evidence" value="ECO:0007669"/>
    <property type="project" value="UniProtKB-SubCell"/>
</dbReference>
<dbReference type="FunFam" id="2.10.25.10:FF:000014">
    <property type="entry name" value="Latent-transforming growth factor beta-binding protein 3"/>
    <property type="match status" value="1"/>
</dbReference>
<keyword evidence="13 20" id="KW-0472">Membrane</keyword>
<keyword evidence="14" id="KW-1015">Disulfide bond</keyword>
<proteinExistence type="predicted"/>
<feature type="domain" description="EGF-like" evidence="22">
    <location>
        <begin position="339"/>
        <end position="378"/>
    </location>
</feature>
<evidence type="ECO:0000256" key="4">
    <source>
        <dbReference type="ARBA" id="ARBA00022525"/>
    </source>
</evidence>
<dbReference type="Pfam" id="PF07645">
    <property type="entry name" value="EGF_CA"/>
    <property type="match status" value="3"/>
</dbReference>
<gene>
    <name evidence="25" type="primary">thbd</name>
</gene>
<dbReference type="InterPro" id="IPR001881">
    <property type="entry name" value="EGF-like_Ca-bd_dom"/>
</dbReference>
<dbReference type="InParanoid" id="A0A6P7HGK3"/>
<keyword evidence="12 20" id="KW-1133">Transmembrane helix</keyword>
<dbReference type="AlphaFoldDB" id="A0A6P7HGK3"/>
<feature type="domain" description="C-type lectin" evidence="23">
    <location>
        <begin position="29"/>
        <end position="146"/>
    </location>
</feature>
<dbReference type="SMART" id="SM00179">
    <property type="entry name" value="EGF_CA"/>
    <property type="match status" value="4"/>
</dbReference>
<evidence type="ECO:0000256" key="14">
    <source>
        <dbReference type="ARBA" id="ARBA00023157"/>
    </source>
</evidence>
<evidence type="ECO:0000313" key="24">
    <source>
        <dbReference type="Proteomes" id="UP000515145"/>
    </source>
</evidence>
<dbReference type="PROSITE" id="PS01187">
    <property type="entry name" value="EGF_CA"/>
    <property type="match status" value="1"/>
</dbReference>
<feature type="domain" description="EGF-like" evidence="22">
    <location>
        <begin position="418"/>
        <end position="455"/>
    </location>
</feature>
<keyword evidence="9" id="KW-0430">Lectin</keyword>
<reference evidence="25" key="1">
    <citation type="submission" date="2025-08" db="UniProtKB">
        <authorList>
            <consortium name="RefSeq"/>
        </authorList>
    </citation>
    <scope>IDENTIFICATION</scope>
</reference>
<dbReference type="PANTHER" id="PTHR14789:SF9">
    <property type="entry name" value="THROMBOMODULIN"/>
    <property type="match status" value="1"/>
</dbReference>
<feature type="region of interest" description="Disordered" evidence="19">
    <location>
        <begin position="460"/>
        <end position="487"/>
    </location>
</feature>
<keyword evidence="4" id="KW-0964">Secreted</keyword>
<dbReference type="GO" id="GO:0005509">
    <property type="term" value="F:calcium ion binding"/>
    <property type="evidence" value="ECO:0007669"/>
    <property type="project" value="InterPro"/>
</dbReference>
<evidence type="ECO:0000256" key="13">
    <source>
        <dbReference type="ARBA" id="ARBA00023136"/>
    </source>
</evidence>
<dbReference type="RefSeq" id="XP_028253103.1">
    <property type="nucleotide sequence ID" value="XM_028397302.1"/>
</dbReference>
<name>A0A6P7HGK3_9TELE</name>
<dbReference type="Gene3D" id="2.10.25.10">
    <property type="entry name" value="Laminin"/>
    <property type="match status" value="5"/>
</dbReference>
<evidence type="ECO:0000256" key="11">
    <source>
        <dbReference type="ARBA" id="ARBA00022974"/>
    </source>
</evidence>
<comment type="function">
    <text evidence="16">Endothelial cell receptor that plays a critical role in regulating several physiological processes including hemostasis, coagulation, fibrinolysis, inflammation, and angiogenesis. Acts as a cofactor for thrombin activation of protein C/PROC on the surface of vascular endothelial cells leading to initiation of the activated protein C anticoagulant pathway. Also accelerates the activation of the plasma carboxypeptidase B2/CPB2, which catalyzes removal of C-terminal basic amino acids from its substrates including kinins or anaphylatoxins leading to fibrinolysis inhibition. Plays critical protective roles in changing the cleavage specificity of protease-activated receptor 1/PAR1, inhibiting endothelial cell permeability and inflammation. Suppresses inflammation distinctly from its anticoagulant cofactor activity by sequestering HMGB1 thereby preventing it from engaging cellular receptors such as RAGE and contributing to the inflammatory response.</text>
</comment>
<evidence type="ECO:0000256" key="21">
    <source>
        <dbReference type="SAM" id="SignalP"/>
    </source>
</evidence>
<feature type="signal peptide" evidence="21">
    <location>
        <begin position="1"/>
        <end position="20"/>
    </location>
</feature>
<evidence type="ECO:0000256" key="6">
    <source>
        <dbReference type="ARBA" id="ARBA00022553"/>
    </source>
</evidence>
<evidence type="ECO:0000256" key="10">
    <source>
        <dbReference type="ARBA" id="ARBA00022737"/>
    </source>
</evidence>
<evidence type="ECO:0000256" key="20">
    <source>
        <dbReference type="SAM" id="Phobius"/>
    </source>
</evidence>
<dbReference type="InterPro" id="IPR000742">
    <property type="entry name" value="EGF"/>
</dbReference>
<feature type="transmembrane region" description="Helical" evidence="20">
    <location>
        <begin position="495"/>
        <end position="518"/>
    </location>
</feature>